<dbReference type="InterPro" id="IPR007210">
    <property type="entry name" value="ABC_Gly_betaine_transp_sub-bd"/>
</dbReference>
<feature type="chain" id="PRO_5022240262" evidence="9">
    <location>
        <begin position="24"/>
        <end position="505"/>
    </location>
</feature>
<feature type="transmembrane region" description="Helical" evidence="8">
    <location>
        <begin position="424"/>
        <end position="449"/>
    </location>
</feature>
<dbReference type="RefSeq" id="WP_145258816.1">
    <property type="nucleotide sequence ID" value="NZ_CP036279.1"/>
</dbReference>
<evidence type="ECO:0000256" key="6">
    <source>
        <dbReference type="ARBA" id="ARBA00035642"/>
    </source>
</evidence>
<dbReference type="Gene3D" id="3.40.190.10">
    <property type="entry name" value="Periplasmic binding protein-like II"/>
    <property type="match status" value="1"/>
</dbReference>
<dbReference type="FunFam" id="1.10.3720.10:FF:000001">
    <property type="entry name" value="Glycine betaine ABC transporter, permease"/>
    <property type="match status" value="1"/>
</dbReference>
<reference evidence="11 12" key="1">
    <citation type="submission" date="2019-02" db="EMBL/GenBank/DDBJ databases">
        <title>Deep-cultivation of Planctomycetes and their phenomic and genomic characterization uncovers novel biology.</title>
        <authorList>
            <person name="Wiegand S."/>
            <person name="Jogler M."/>
            <person name="Boedeker C."/>
            <person name="Pinto D."/>
            <person name="Vollmers J."/>
            <person name="Rivas-Marin E."/>
            <person name="Kohn T."/>
            <person name="Peeters S.H."/>
            <person name="Heuer A."/>
            <person name="Rast P."/>
            <person name="Oberbeckmann S."/>
            <person name="Bunk B."/>
            <person name="Jeske O."/>
            <person name="Meyerdierks A."/>
            <person name="Storesund J.E."/>
            <person name="Kallscheuer N."/>
            <person name="Luecker S."/>
            <person name="Lage O.M."/>
            <person name="Pohl T."/>
            <person name="Merkel B.J."/>
            <person name="Hornburger P."/>
            <person name="Mueller R.-W."/>
            <person name="Bruemmer F."/>
            <person name="Labrenz M."/>
            <person name="Spormann A.M."/>
            <person name="Op den Camp H."/>
            <person name="Overmann J."/>
            <person name="Amann R."/>
            <person name="Jetten M.S.M."/>
            <person name="Mascher T."/>
            <person name="Medema M.H."/>
            <person name="Devos D.P."/>
            <person name="Kaster A.-K."/>
            <person name="Ovreas L."/>
            <person name="Rohde M."/>
            <person name="Galperin M.Y."/>
            <person name="Jogler C."/>
        </authorList>
    </citation>
    <scope>NUCLEOTIDE SEQUENCE [LARGE SCALE GENOMIC DNA]</scope>
    <source>
        <strain evidence="11 12">Pan216</strain>
    </source>
</reference>
<comment type="similarity">
    <text evidence="6">In the C-terminal section; belongs to the OsmX family.</text>
</comment>
<keyword evidence="3 8" id="KW-0812">Transmembrane</keyword>
<dbReference type="InterPro" id="IPR051204">
    <property type="entry name" value="ABC_transp_perm/SBD"/>
</dbReference>
<dbReference type="PANTHER" id="PTHR30177:SF4">
    <property type="entry name" value="OSMOPROTECTANT IMPORT PERMEASE PROTEIN OSMW"/>
    <property type="match status" value="1"/>
</dbReference>
<name>A0A518B5H0_9BACT</name>
<proteinExistence type="inferred from homology"/>
<feature type="transmembrane region" description="Helical" evidence="8">
    <location>
        <begin position="344"/>
        <end position="363"/>
    </location>
</feature>
<dbReference type="Pfam" id="PF04069">
    <property type="entry name" value="OpuAC"/>
    <property type="match status" value="1"/>
</dbReference>
<dbReference type="SUPFAM" id="SSF53850">
    <property type="entry name" value="Periplasmic binding protein-like II"/>
    <property type="match status" value="1"/>
</dbReference>
<keyword evidence="4 8" id="KW-1133">Transmembrane helix</keyword>
<accession>A0A518B5H0</accession>
<evidence type="ECO:0000313" key="12">
    <source>
        <dbReference type="Proteomes" id="UP000317093"/>
    </source>
</evidence>
<organism evidence="11 12">
    <name type="scientific">Kolteria novifilia</name>
    <dbReference type="NCBI Taxonomy" id="2527975"/>
    <lineage>
        <taxon>Bacteria</taxon>
        <taxon>Pseudomonadati</taxon>
        <taxon>Planctomycetota</taxon>
        <taxon>Planctomycetia</taxon>
        <taxon>Kolteriales</taxon>
        <taxon>Kolteriaceae</taxon>
        <taxon>Kolteria</taxon>
    </lineage>
</organism>
<feature type="signal peptide" evidence="9">
    <location>
        <begin position="1"/>
        <end position="23"/>
    </location>
</feature>
<evidence type="ECO:0000256" key="2">
    <source>
        <dbReference type="ARBA" id="ARBA00022448"/>
    </source>
</evidence>
<evidence type="ECO:0000256" key="7">
    <source>
        <dbReference type="ARBA" id="ARBA00035652"/>
    </source>
</evidence>
<dbReference type="GO" id="GO:0031460">
    <property type="term" value="P:glycine betaine transport"/>
    <property type="evidence" value="ECO:0007669"/>
    <property type="project" value="TreeGrafter"/>
</dbReference>
<keyword evidence="12" id="KW-1185">Reference proteome</keyword>
<dbReference type="Proteomes" id="UP000317093">
    <property type="component" value="Chromosome"/>
</dbReference>
<dbReference type="InterPro" id="IPR035906">
    <property type="entry name" value="MetI-like_sf"/>
</dbReference>
<evidence type="ECO:0000259" key="10">
    <source>
        <dbReference type="PROSITE" id="PS50928"/>
    </source>
</evidence>
<comment type="similarity">
    <text evidence="8">Belongs to the binding-protein-dependent transport system permease family.</text>
</comment>
<evidence type="ECO:0000313" key="11">
    <source>
        <dbReference type="EMBL" id="QDU62223.1"/>
    </source>
</evidence>
<evidence type="ECO:0000256" key="4">
    <source>
        <dbReference type="ARBA" id="ARBA00022989"/>
    </source>
</evidence>
<feature type="domain" description="ABC transmembrane type-1" evidence="10">
    <location>
        <begin position="309"/>
        <end position="488"/>
    </location>
</feature>
<keyword evidence="5 8" id="KW-0472">Membrane</keyword>
<dbReference type="PROSITE" id="PS50928">
    <property type="entry name" value="ABC_TM1"/>
    <property type="match status" value="1"/>
</dbReference>
<dbReference type="GO" id="GO:0043190">
    <property type="term" value="C:ATP-binding cassette (ABC) transporter complex"/>
    <property type="evidence" value="ECO:0007669"/>
    <property type="project" value="InterPro"/>
</dbReference>
<dbReference type="CDD" id="cd06261">
    <property type="entry name" value="TM_PBP2"/>
    <property type="match status" value="1"/>
</dbReference>
<dbReference type="GO" id="GO:0022857">
    <property type="term" value="F:transmembrane transporter activity"/>
    <property type="evidence" value="ECO:0007669"/>
    <property type="project" value="InterPro"/>
</dbReference>
<comment type="similarity">
    <text evidence="7">In the N-terminal section; belongs to the binding-protein-dependent transport system permease family.</text>
</comment>
<keyword evidence="2 8" id="KW-0813">Transport</keyword>
<dbReference type="EMBL" id="CP036279">
    <property type="protein sequence ID" value="QDU62223.1"/>
    <property type="molecule type" value="Genomic_DNA"/>
</dbReference>
<gene>
    <name evidence="11" type="primary">opuBB</name>
    <name evidence="11" type="ORF">Pan216_30900</name>
</gene>
<feature type="transmembrane region" description="Helical" evidence="8">
    <location>
        <begin position="313"/>
        <end position="332"/>
    </location>
</feature>
<evidence type="ECO:0000256" key="8">
    <source>
        <dbReference type="RuleBase" id="RU363032"/>
    </source>
</evidence>
<dbReference type="OrthoDB" id="9801163at2"/>
<dbReference type="SUPFAM" id="SSF161098">
    <property type="entry name" value="MetI-like"/>
    <property type="match status" value="1"/>
</dbReference>
<dbReference type="Pfam" id="PF00528">
    <property type="entry name" value="BPD_transp_1"/>
    <property type="match status" value="1"/>
</dbReference>
<dbReference type="InterPro" id="IPR000515">
    <property type="entry name" value="MetI-like"/>
</dbReference>
<keyword evidence="9" id="KW-0732">Signal</keyword>
<dbReference type="PANTHER" id="PTHR30177">
    <property type="entry name" value="GLYCINE BETAINE/L-PROLINE TRANSPORT SYSTEM PERMEASE PROTEIN PROW"/>
    <property type="match status" value="1"/>
</dbReference>
<evidence type="ECO:0000256" key="9">
    <source>
        <dbReference type="SAM" id="SignalP"/>
    </source>
</evidence>
<comment type="subcellular location">
    <subcellularLocation>
        <location evidence="1 8">Cell membrane</location>
        <topology evidence="1 8">Multi-pass membrane protein</topology>
    </subcellularLocation>
</comment>
<feature type="transmembrane region" description="Helical" evidence="8">
    <location>
        <begin position="469"/>
        <end position="488"/>
    </location>
</feature>
<sequence length="505" mass="54573" precursor="true">MKPSSLLTLALVAASSLSPAAGAADQEHVTVGTKAFTESVVLGNMLADLARAAGADVQEYPQLGGTRILWSALLDGEIDIYPDYTGTITEEILADKHIISEKQLRSVLAEHGISMSQSLGFGNPYGIGVMPETAKRLNLKTISDLAKYPKLKFGFSSEFLDREDGWPYLKQVYKLPQRSVVGLEHDLAYRALESGSIDVTVLYLTDPQIEHLDLVVLEDNRHAFTSYDAVLLYRTKLKATAPQALASMLRLQGAISDTEMRRMNGEVLVDHVPGKFVAAQFLERTFGIKSTYVDGGTWAQWLKKLGRFTLEHLFMVVTSLSGALAVAIPLGIVCSRKERLAQPILAAVGVLQTIPSLALLVFMIPLLGIGYEAAIAALFLYSLLPIVRNTYAGLKGIPPALIESAEALGLPPGRRLWWIELPMALPMILAGIKTAAVINVGTATLGALIGAGGYGQPILTGIRLDNEGLILEGAVPAALMALAIQWLFEIAERRLVPLGLRLKRT</sequence>
<dbReference type="Gene3D" id="1.10.3720.10">
    <property type="entry name" value="MetI-like"/>
    <property type="match status" value="1"/>
</dbReference>
<protein>
    <submittedName>
        <fullName evidence="11">Choline transport system permease protein OpuBB</fullName>
    </submittedName>
</protein>
<evidence type="ECO:0000256" key="1">
    <source>
        <dbReference type="ARBA" id="ARBA00004651"/>
    </source>
</evidence>
<evidence type="ECO:0000256" key="5">
    <source>
        <dbReference type="ARBA" id="ARBA00023136"/>
    </source>
</evidence>
<dbReference type="Gene3D" id="3.40.190.120">
    <property type="entry name" value="Osmoprotection protein (prox), domain 2"/>
    <property type="match status" value="1"/>
</dbReference>
<dbReference type="AlphaFoldDB" id="A0A518B5H0"/>
<evidence type="ECO:0000256" key="3">
    <source>
        <dbReference type="ARBA" id="ARBA00022692"/>
    </source>
</evidence>
<dbReference type="KEGG" id="knv:Pan216_30900"/>
<feature type="transmembrane region" description="Helical" evidence="8">
    <location>
        <begin position="369"/>
        <end position="387"/>
    </location>
</feature>